<dbReference type="Proteomes" id="UP001556098">
    <property type="component" value="Unassembled WGS sequence"/>
</dbReference>
<evidence type="ECO:0000313" key="3">
    <source>
        <dbReference type="Proteomes" id="UP001556098"/>
    </source>
</evidence>
<comment type="caution">
    <text evidence="2">The sequence shown here is derived from an EMBL/GenBank/DDBJ whole genome shotgun (WGS) entry which is preliminary data.</text>
</comment>
<dbReference type="InterPro" id="IPR022623">
    <property type="entry name" value="Glyco_trans_4"/>
</dbReference>
<dbReference type="Gene3D" id="3.40.50.2000">
    <property type="entry name" value="Glycogen Phosphorylase B"/>
    <property type="match status" value="2"/>
</dbReference>
<reference evidence="2 3" key="1">
    <citation type="submission" date="2024-07" db="EMBL/GenBank/DDBJ databases">
        <title>Marimonas sp.nov., isolated from tidal-flat sediment.</title>
        <authorList>
            <person name="Jayan J.N."/>
            <person name="Lee S.S."/>
        </authorList>
    </citation>
    <scope>NUCLEOTIDE SEQUENCE [LARGE SCALE GENOMIC DNA]</scope>
    <source>
        <strain evidence="2 3">MJW-29</strain>
    </source>
</reference>
<name>A0ABV3RM54_9RHOB</name>
<gene>
    <name evidence="2" type="ORF">AB2B41_10595</name>
</gene>
<dbReference type="Pfam" id="PF12000">
    <property type="entry name" value="Glyco_trans_4_3"/>
    <property type="match status" value="1"/>
</dbReference>
<evidence type="ECO:0000259" key="1">
    <source>
        <dbReference type="Pfam" id="PF12000"/>
    </source>
</evidence>
<organism evidence="2 3">
    <name type="scientific">Sulfitobacter sediminis</name>
    <dbReference type="NCBI Taxonomy" id="3234186"/>
    <lineage>
        <taxon>Bacteria</taxon>
        <taxon>Pseudomonadati</taxon>
        <taxon>Pseudomonadota</taxon>
        <taxon>Alphaproteobacteria</taxon>
        <taxon>Rhodobacterales</taxon>
        <taxon>Roseobacteraceae</taxon>
        <taxon>Sulfitobacter</taxon>
    </lineage>
</organism>
<feature type="domain" description="Glycosyl transferase family 4" evidence="1">
    <location>
        <begin position="26"/>
        <end position="193"/>
    </location>
</feature>
<dbReference type="RefSeq" id="WP_367877754.1">
    <property type="nucleotide sequence ID" value="NZ_JBFNXX010000006.1"/>
</dbReference>
<dbReference type="PANTHER" id="PTHR12526:SF613">
    <property type="entry name" value="PHOSPHATIDYL-MYO-INOSITOL MANNOSYLTRANSFERASE"/>
    <property type="match status" value="1"/>
</dbReference>
<sequence>MDILFVHQNMPGQYRELVQWLAAQGGHRIYFLTQRKNAPDIPGVETRVYSAHRKPAKDAYGLSKVWEEAAGAGFGAAMAARRLEREEGFRPDIVIGHVGWGELTFFKQIWPDVPSIGLFEYYYRMEGGMVGFDPEEPITDHTPFLMQARNAVPLANIEAVDLGHCPTYWQRDRFPESFHDRLYVCHDGIRTDKLLPNPDVSLNLGRLDRPLTRDDEVLTFVSRNLERARGFHVFMRALPRIMAERPEARVLIVGGNEVSYGRTSEHPKGLRAEMEAEVGDRIDWERVHFLGRVPYAHYCQIVQISRCHVYLTMPFVLSWSLLEAMSMGATIVASDVAPVREAIRDGETGMLVDFFDIDGLADQVVEVLAEPGKFAHLGRAARDHVTEHYDFLRCCLPEHIARINALVPAEKRITLS</sequence>
<dbReference type="Pfam" id="PF13692">
    <property type="entry name" value="Glyco_trans_1_4"/>
    <property type="match status" value="1"/>
</dbReference>
<accession>A0ABV3RM54</accession>
<protein>
    <submittedName>
        <fullName evidence="2">Glycosyltransferase family 4 protein</fullName>
    </submittedName>
</protein>
<dbReference type="PANTHER" id="PTHR12526">
    <property type="entry name" value="GLYCOSYLTRANSFERASE"/>
    <property type="match status" value="1"/>
</dbReference>
<dbReference type="EMBL" id="JBFNXX010000006">
    <property type="protein sequence ID" value="MEW9920055.1"/>
    <property type="molecule type" value="Genomic_DNA"/>
</dbReference>
<dbReference type="SUPFAM" id="SSF53756">
    <property type="entry name" value="UDP-Glycosyltransferase/glycogen phosphorylase"/>
    <property type="match status" value="1"/>
</dbReference>
<keyword evidence="3" id="KW-1185">Reference proteome</keyword>
<dbReference type="CDD" id="cd03818">
    <property type="entry name" value="GT4_ExpC-like"/>
    <property type="match status" value="1"/>
</dbReference>
<proteinExistence type="predicted"/>
<evidence type="ECO:0000313" key="2">
    <source>
        <dbReference type="EMBL" id="MEW9920055.1"/>
    </source>
</evidence>